<accession>D5ABB0</accession>
<evidence type="ECO:0000313" key="1">
    <source>
        <dbReference type="EMBL" id="ADE76829.1"/>
    </source>
</evidence>
<organism evidence="1">
    <name type="scientific">Picea sitchensis</name>
    <name type="common">Sitka spruce</name>
    <name type="synonym">Pinus sitchensis</name>
    <dbReference type="NCBI Taxonomy" id="3332"/>
    <lineage>
        <taxon>Eukaryota</taxon>
        <taxon>Viridiplantae</taxon>
        <taxon>Streptophyta</taxon>
        <taxon>Embryophyta</taxon>
        <taxon>Tracheophyta</taxon>
        <taxon>Spermatophyta</taxon>
        <taxon>Pinopsida</taxon>
        <taxon>Pinidae</taxon>
        <taxon>Conifers I</taxon>
        <taxon>Pinales</taxon>
        <taxon>Pinaceae</taxon>
        <taxon>Picea</taxon>
    </lineage>
</organism>
<reference evidence="1" key="1">
    <citation type="submission" date="2010-04" db="EMBL/GenBank/DDBJ databases">
        <authorList>
            <person name="Reid K.E."/>
            <person name="Liao N."/>
            <person name="Chan S."/>
            <person name="Docking R."/>
            <person name="Taylor G."/>
            <person name="Moore R."/>
            <person name="Mayo M."/>
            <person name="Munro S."/>
            <person name="King J."/>
            <person name="Yanchuk A."/>
            <person name="Holt R."/>
            <person name="Jones S."/>
            <person name="Marra M."/>
            <person name="Ritland C.E."/>
            <person name="Ritland K."/>
            <person name="Bohlmann J."/>
        </authorList>
    </citation>
    <scope>NUCLEOTIDE SEQUENCE</scope>
    <source>
        <tissue evidence="1">Bud</tissue>
    </source>
</reference>
<proteinExistence type="evidence at transcript level"/>
<sequence>MGVRLFAIFQFFFIDSVDGCKIFCELLQFMGLVVWSLSYRYTILVTVVTADMMV</sequence>
<protein>
    <submittedName>
        <fullName evidence="1">Uncharacterized protein</fullName>
    </submittedName>
</protein>
<name>D5ABB0_PICSI</name>
<dbReference type="AlphaFoldDB" id="D5ABB0"/>
<dbReference type="EMBL" id="BT123513">
    <property type="protein sequence ID" value="ADE76829.1"/>
    <property type="molecule type" value="mRNA"/>
</dbReference>